<dbReference type="InterPro" id="IPR058248">
    <property type="entry name" value="Lxx211020-like"/>
</dbReference>
<accession>A0A099F8X5</accession>
<dbReference type="PANTHER" id="PTHR36302:SF1">
    <property type="entry name" value="COPPER CHAPERONE PCU(A)C"/>
    <property type="match status" value="1"/>
</dbReference>
<dbReference type="InterPro" id="IPR036182">
    <property type="entry name" value="PCuAC_sf"/>
</dbReference>
<organism evidence="1 2">
    <name type="scientific">Paracoccus halophilus</name>
    <dbReference type="NCBI Taxonomy" id="376733"/>
    <lineage>
        <taxon>Bacteria</taxon>
        <taxon>Pseudomonadati</taxon>
        <taxon>Pseudomonadota</taxon>
        <taxon>Alphaproteobacteria</taxon>
        <taxon>Rhodobacterales</taxon>
        <taxon>Paracoccaceae</taxon>
        <taxon>Paracoccus</taxon>
    </lineage>
</organism>
<reference evidence="1 2" key="1">
    <citation type="submission" date="2014-09" db="EMBL/GenBank/DDBJ databases">
        <authorList>
            <person name="McGinnis J.M."/>
            <person name="Wolfgang W.J."/>
        </authorList>
    </citation>
    <scope>NUCLEOTIDE SEQUENCE [LARGE SCALE GENOMIC DNA]</scope>
    <source>
        <strain evidence="1 2">JCM 14014</strain>
    </source>
</reference>
<evidence type="ECO:0008006" key="3">
    <source>
        <dbReference type="Google" id="ProtNLM"/>
    </source>
</evidence>
<sequence>MPALIVCMLPLTAMAQEGVRITDGHARGANPKSGAAYMVIRNDGDRACTLSGVETDAAARAELHTSREENGLMRMVRTGPVPIPPGASHELAPGRDHVMLMGLKTPLRDGAELALTLDLGACGRLDVTVPVVNTRLPARGD</sequence>
<dbReference type="InterPro" id="IPR007410">
    <property type="entry name" value="LpqE-like"/>
</dbReference>
<protein>
    <recommendedName>
        <fullName evidence="3">Copper chaperone PCu(A)C</fullName>
    </recommendedName>
</protein>
<proteinExistence type="predicted"/>
<comment type="caution">
    <text evidence="1">The sequence shown here is derived from an EMBL/GenBank/DDBJ whole genome shotgun (WGS) entry which is preliminary data.</text>
</comment>
<reference evidence="1 2" key="2">
    <citation type="submission" date="2014-10" db="EMBL/GenBank/DDBJ databases">
        <title>Paracoccus sanguinis sp. nov., isolated from clinical specimens of New York State patients.</title>
        <authorList>
            <person name="Mingle L.A."/>
            <person name="Cole J.A."/>
            <person name="Lapierre P."/>
            <person name="Musser K.A."/>
        </authorList>
    </citation>
    <scope>NUCLEOTIDE SEQUENCE [LARGE SCALE GENOMIC DNA]</scope>
    <source>
        <strain evidence="1 2">JCM 14014</strain>
    </source>
</reference>
<dbReference type="PANTHER" id="PTHR36302">
    <property type="entry name" value="BLR7088 PROTEIN"/>
    <property type="match status" value="1"/>
</dbReference>
<dbReference type="SUPFAM" id="SSF110087">
    <property type="entry name" value="DR1885-like metal-binding protein"/>
    <property type="match status" value="1"/>
</dbReference>
<dbReference type="Proteomes" id="UP000029846">
    <property type="component" value="Unassembled WGS sequence"/>
</dbReference>
<keyword evidence="2" id="KW-1185">Reference proteome</keyword>
<dbReference type="Pfam" id="PF04314">
    <property type="entry name" value="PCuAC"/>
    <property type="match status" value="1"/>
</dbReference>
<name>A0A099F8X5_9RHOB</name>
<evidence type="ECO:0000313" key="1">
    <source>
        <dbReference type="EMBL" id="KGJ06688.1"/>
    </source>
</evidence>
<dbReference type="Gene3D" id="2.60.40.1890">
    <property type="entry name" value="PCu(A)C copper chaperone"/>
    <property type="match status" value="1"/>
</dbReference>
<dbReference type="EMBL" id="JRKN01000001">
    <property type="protein sequence ID" value="KGJ06688.1"/>
    <property type="molecule type" value="Genomic_DNA"/>
</dbReference>
<dbReference type="AlphaFoldDB" id="A0A099F8X5"/>
<gene>
    <name evidence="1" type="ORF">IT41_00480</name>
</gene>
<dbReference type="eggNOG" id="COG2847">
    <property type="taxonomic scope" value="Bacteria"/>
</dbReference>
<evidence type="ECO:0000313" key="2">
    <source>
        <dbReference type="Proteomes" id="UP000029846"/>
    </source>
</evidence>
<dbReference type="STRING" id="376733.SAMN04487972_102262"/>